<feature type="region of interest" description="Disordered" evidence="1">
    <location>
        <begin position="578"/>
        <end position="716"/>
    </location>
</feature>
<evidence type="ECO:0000313" key="3">
    <source>
        <dbReference type="Proteomes" id="UP001369815"/>
    </source>
</evidence>
<dbReference type="AlphaFoldDB" id="A0AAX6MQT9"/>
<feature type="compositionally biased region" description="Polar residues" evidence="1">
    <location>
        <begin position="486"/>
        <end position="520"/>
    </location>
</feature>
<feature type="compositionally biased region" description="Basic and acidic residues" evidence="1">
    <location>
        <begin position="124"/>
        <end position="137"/>
    </location>
</feature>
<proteinExistence type="predicted"/>
<feature type="compositionally biased region" description="Low complexity" evidence="1">
    <location>
        <begin position="401"/>
        <end position="413"/>
    </location>
</feature>
<feature type="compositionally biased region" description="Polar residues" evidence="1">
    <location>
        <begin position="368"/>
        <end position="389"/>
    </location>
</feature>
<reference evidence="2 3" key="1">
    <citation type="journal article" date="2024" name="Front Chem Biol">
        <title>Unveiling the potential of Daldinia eschscholtzii MFLUCC 19-0629 through bioactivity and bioinformatics studies for enhanced sustainable agriculture production.</title>
        <authorList>
            <person name="Brooks S."/>
            <person name="Weaver J.A."/>
            <person name="Klomchit A."/>
            <person name="Alharthi S.A."/>
            <person name="Onlamun T."/>
            <person name="Nurani R."/>
            <person name="Vong T.K."/>
            <person name="Alberti F."/>
            <person name="Greco C."/>
        </authorList>
    </citation>
    <scope>NUCLEOTIDE SEQUENCE [LARGE SCALE GENOMIC DNA]</scope>
    <source>
        <strain evidence="2">MFLUCC 19-0629</strain>
    </source>
</reference>
<feature type="compositionally biased region" description="Polar residues" evidence="1">
    <location>
        <begin position="587"/>
        <end position="598"/>
    </location>
</feature>
<evidence type="ECO:0000313" key="2">
    <source>
        <dbReference type="EMBL" id="KAK6954541.1"/>
    </source>
</evidence>
<feature type="region of interest" description="Disordered" evidence="1">
    <location>
        <begin position="1"/>
        <end position="527"/>
    </location>
</feature>
<feature type="compositionally biased region" description="Basic and acidic residues" evidence="1">
    <location>
        <begin position="610"/>
        <end position="624"/>
    </location>
</feature>
<feature type="compositionally biased region" description="Polar residues" evidence="1">
    <location>
        <begin position="29"/>
        <end position="53"/>
    </location>
</feature>
<feature type="compositionally biased region" description="Basic residues" evidence="1">
    <location>
        <begin position="169"/>
        <end position="180"/>
    </location>
</feature>
<feature type="region of interest" description="Disordered" evidence="1">
    <location>
        <begin position="894"/>
        <end position="922"/>
    </location>
</feature>
<feature type="compositionally biased region" description="Basic and acidic residues" evidence="1">
    <location>
        <begin position="104"/>
        <end position="116"/>
    </location>
</feature>
<protein>
    <submittedName>
        <fullName evidence="2">Uncharacterized protein</fullName>
    </submittedName>
</protein>
<keyword evidence="3" id="KW-1185">Reference proteome</keyword>
<feature type="compositionally biased region" description="Basic and acidic residues" evidence="1">
    <location>
        <begin position="466"/>
        <end position="484"/>
    </location>
</feature>
<feature type="compositionally biased region" description="Polar residues" evidence="1">
    <location>
        <begin position="911"/>
        <end position="922"/>
    </location>
</feature>
<feature type="compositionally biased region" description="Basic and acidic residues" evidence="1">
    <location>
        <begin position="414"/>
        <end position="436"/>
    </location>
</feature>
<feature type="compositionally biased region" description="Basic and acidic residues" evidence="1">
    <location>
        <begin position="324"/>
        <end position="335"/>
    </location>
</feature>
<organism evidence="2 3">
    <name type="scientific">Daldinia eschscholtzii</name>
    <dbReference type="NCBI Taxonomy" id="292717"/>
    <lineage>
        <taxon>Eukaryota</taxon>
        <taxon>Fungi</taxon>
        <taxon>Dikarya</taxon>
        <taxon>Ascomycota</taxon>
        <taxon>Pezizomycotina</taxon>
        <taxon>Sordariomycetes</taxon>
        <taxon>Xylariomycetidae</taxon>
        <taxon>Xylariales</taxon>
        <taxon>Hypoxylaceae</taxon>
        <taxon>Daldinia</taxon>
    </lineage>
</organism>
<feature type="compositionally biased region" description="Polar residues" evidence="1">
    <location>
        <begin position="690"/>
        <end position="715"/>
    </location>
</feature>
<sequence length="1052" mass="116293">MDSVWRQNSHDNWEMTQSNPPSELPNDPIISTSSNPDERSSSPPLQNEQTQSPHCGLGQHMTDSLFSQAALAETEPIPRNDYMPSPEDMLLPDSPSHPSLASDFEDHITSRRKTEAEAMPACGEGRRDVVGGQEDHSTISNESDGDFEVSESNGDGSDSTYIAETTPPRGKKKVLGRKGQGKAAGGPQAVTKGNNKDNSVTKESKQANTTKSRPRKADVAPNTAPKRTNQVASTVNVQSTKTKPVTIQSRTSRHFQKADKDIGSRKKGRAVQPTPSEQQAKPKPSTTRQPKKAFYGGSKDDLPTQVAQQTKDDTKSQSLCNTKSGDKQSSDDRKQLCPASPIIMEDDNDDGDVWYPPPSPAKQKENLSSKTPVVNKNSPSGPENAVGSNSKKKRSPIQSGTKTKNPKNNTTRTYGEKFNKSTDDNIFPHEKRRQEVSHVVTPMPSKSKQLKSRKLDVPDSSPSTAPDKDTAFAHVKEEKNEPARQSRATTKIPETSQTKDIISIQDSESAVDTNATTSQRDTPEEPLAASIQKVSKNKLTSPVPAESVPRDRVEQAAFEYPAKYKEPKYSVEAHKSHVLDAGRQGGSPKQNLLNNYSENPEVLGKQKILHHSDDLKGAEGKPDSRANLVQGAKSLSLGQGEDSSQKEIRGRDAPKGLGNYNIPGDHADRISNLTKGKPSLLVEPEGRQLGMSTGETTKCSNNRNPNSPMELSSKTEGNEDVFGYNPPQRIQPPAKHKERVLLSDEYQAQLNNGQPWPLQMPPNFEPQPIATFLPPVGYSKPRVESTARPNALNDVGNHLYIHDPKYRVPLTSSPSERPLAKRTNDRMSPAPQLHPKSVDFASRIVQGYEQAESRGEVERGVVNERPDYHPAKQLTWFHPKAATKLRVGFKHPFPEPSDSTGFHNGEGPRTYSRQQNNLISTPKNETRWQKAVEAASSGVADTLYFISTSLLEHLRTREEKIFAIVREYRRNGIRISENLVKRQTEEWRDTSGAVERKCLEVANLYAALSEETESFRVKCMSKHRSQAYTKWQEQAARAKDAMRIAKEETTSG</sequence>
<gene>
    <name evidence="2" type="ORF">Daesc_004508</name>
</gene>
<accession>A0AAX6MQT9</accession>
<dbReference type="Proteomes" id="UP001369815">
    <property type="component" value="Unassembled WGS sequence"/>
</dbReference>
<feature type="compositionally biased region" description="Polar residues" evidence="1">
    <location>
        <begin position="273"/>
        <end position="288"/>
    </location>
</feature>
<name>A0AAX6MQT9_9PEZI</name>
<comment type="caution">
    <text evidence="2">The sequence shown here is derived from an EMBL/GenBank/DDBJ whole genome shotgun (WGS) entry which is preliminary data.</text>
</comment>
<feature type="region of interest" description="Disordered" evidence="1">
    <location>
        <begin position="806"/>
        <end position="834"/>
    </location>
</feature>
<feature type="compositionally biased region" description="Basic and acidic residues" evidence="1">
    <location>
        <begin position="643"/>
        <end position="654"/>
    </location>
</feature>
<evidence type="ECO:0000256" key="1">
    <source>
        <dbReference type="SAM" id="MobiDB-lite"/>
    </source>
</evidence>
<feature type="compositionally biased region" description="Polar residues" evidence="1">
    <location>
        <begin position="225"/>
        <end position="250"/>
    </location>
</feature>
<dbReference type="EMBL" id="JBANMG010000004">
    <property type="protein sequence ID" value="KAK6954541.1"/>
    <property type="molecule type" value="Genomic_DNA"/>
</dbReference>
<feature type="compositionally biased region" description="Polar residues" evidence="1">
    <location>
        <begin position="150"/>
        <end position="163"/>
    </location>
</feature>